<evidence type="ECO:0000256" key="1">
    <source>
        <dbReference type="ARBA" id="ARBA00004477"/>
    </source>
</evidence>
<keyword evidence="4 8" id="KW-0812">Transmembrane</keyword>
<dbReference type="Pfam" id="PF06699">
    <property type="entry name" value="PIG-F"/>
    <property type="match status" value="2"/>
</dbReference>
<gene>
    <name evidence="9" type="ORF">RJ641_000877</name>
</gene>
<feature type="transmembrane region" description="Helical" evidence="8">
    <location>
        <begin position="61"/>
        <end position="82"/>
    </location>
</feature>
<feature type="transmembrane region" description="Helical" evidence="8">
    <location>
        <begin position="228"/>
        <end position="247"/>
    </location>
</feature>
<reference evidence="9 10" key="1">
    <citation type="submission" date="2023-12" db="EMBL/GenBank/DDBJ databases">
        <title>A high-quality genome assembly for Dillenia turbinata (Dilleniales).</title>
        <authorList>
            <person name="Chanderbali A."/>
        </authorList>
    </citation>
    <scope>NUCLEOTIDE SEQUENCE [LARGE SCALE GENOMIC DNA]</scope>
    <source>
        <strain evidence="9">LSX21</strain>
        <tissue evidence="9">Leaf</tissue>
    </source>
</reference>
<feature type="transmembrane region" description="Helical" evidence="8">
    <location>
        <begin position="94"/>
        <end position="122"/>
    </location>
</feature>
<evidence type="ECO:0000256" key="5">
    <source>
        <dbReference type="ARBA" id="ARBA00022824"/>
    </source>
</evidence>
<organism evidence="9 10">
    <name type="scientific">Dillenia turbinata</name>
    <dbReference type="NCBI Taxonomy" id="194707"/>
    <lineage>
        <taxon>Eukaryota</taxon>
        <taxon>Viridiplantae</taxon>
        <taxon>Streptophyta</taxon>
        <taxon>Embryophyta</taxon>
        <taxon>Tracheophyta</taxon>
        <taxon>Spermatophyta</taxon>
        <taxon>Magnoliopsida</taxon>
        <taxon>eudicotyledons</taxon>
        <taxon>Gunneridae</taxon>
        <taxon>Pentapetalae</taxon>
        <taxon>Dilleniales</taxon>
        <taxon>Dilleniaceae</taxon>
        <taxon>Dillenia</taxon>
    </lineage>
</organism>
<evidence type="ECO:0000256" key="4">
    <source>
        <dbReference type="ARBA" id="ARBA00022692"/>
    </source>
</evidence>
<sequence>MLAFLSQEMEKDPVKASVTRNVAQISAIKVFWLHIICCLGLGVAFWLAYNVYTINLVSNAVQALRLIWLVEAPIVILLYSLFRQNPDQCSYLKAVGRGILGLPVGALVNAFGAIVLGAPIGIQLKIDTQPFQFQLRITRPLLMIRYFSRSANWSLLMSLFTVVPAASVFGSSWADWHRIFAHIKPIGAVDYMICVPAFGAIIGAWFGAWPMPLDWERPWQEWPICVTYGAIAAYLAASAASFGFVFVHNRRQHIKRD</sequence>
<feature type="transmembrane region" description="Helical" evidence="8">
    <location>
        <begin position="30"/>
        <end position="49"/>
    </location>
</feature>
<dbReference type="GO" id="GO:0005789">
    <property type="term" value="C:endoplasmic reticulum membrane"/>
    <property type="evidence" value="ECO:0007669"/>
    <property type="project" value="UniProtKB-SubCell"/>
</dbReference>
<proteinExistence type="predicted"/>
<evidence type="ECO:0000256" key="3">
    <source>
        <dbReference type="ARBA" id="ARBA00022502"/>
    </source>
</evidence>
<evidence type="ECO:0000256" key="6">
    <source>
        <dbReference type="ARBA" id="ARBA00022989"/>
    </source>
</evidence>
<dbReference type="InterPro" id="IPR009580">
    <property type="entry name" value="GPI_biosynthesis_protein_Pig-F"/>
</dbReference>
<keyword evidence="6 8" id="KW-1133">Transmembrane helix</keyword>
<name>A0AAN8WCR4_9MAGN</name>
<keyword evidence="5" id="KW-0256">Endoplasmic reticulum</keyword>
<evidence type="ECO:0000256" key="2">
    <source>
        <dbReference type="ARBA" id="ARBA00004687"/>
    </source>
</evidence>
<evidence type="ECO:0000256" key="7">
    <source>
        <dbReference type="ARBA" id="ARBA00023136"/>
    </source>
</evidence>
<comment type="caution">
    <text evidence="9">The sequence shown here is derived from an EMBL/GenBank/DDBJ whole genome shotgun (WGS) entry which is preliminary data.</text>
</comment>
<keyword evidence="10" id="KW-1185">Reference proteome</keyword>
<feature type="transmembrane region" description="Helical" evidence="8">
    <location>
        <begin position="153"/>
        <end position="176"/>
    </location>
</feature>
<dbReference type="EMBL" id="JBAMMX010000001">
    <property type="protein sequence ID" value="KAK6947404.1"/>
    <property type="molecule type" value="Genomic_DNA"/>
</dbReference>
<protein>
    <submittedName>
        <fullName evidence="9">GPI biosynthesis protein Pig-F</fullName>
    </submittedName>
</protein>
<evidence type="ECO:0000313" key="9">
    <source>
        <dbReference type="EMBL" id="KAK6947404.1"/>
    </source>
</evidence>
<accession>A0AAN8WCR4</accession>
<evidence type="ECO:0000313" key="10">
    <source>
        <dbReference type="Proteomes" id="UP001370490"/>
    </source>
</evidence>
<evidence type="ECO:0000256" key="8">
    <source>
        <dbReference type="SAM" id="Phobius"/>
    </source>
</evidence>
<dbReference type="GO" id="GO:0006506">
    <property type="term" value="P:GPI anchor biosynthetic process"/>
    <property type="evidence" value="ECO:0007669"/>
    <property type="project" value="UniProtKB-KW"/>
</dbReference>
<keyword evidence="3" id="KW-0337">GPI-anchor biosynthesis</keyword>
<keyword evidence="7 8" id="KW-0472">Membrane</keyword>
<comment type="pathway">
    <text evidence="2">Glycolipid biosynthesis; glycosylphosphatidylinositol-anchor biosynthesis.</text>
</comment>
<dbReference type="Proteomes" id="UP001370490">
    <property type="component" value="Unassembled WGS sequence"/>
</dbReference>
<comment type="subcellular location">
    <subcellularLocation>
        <location evidence="1">Endoplasmic reticulum membrane</location>
        <topology evidence="1">Multi-pass membrane protein</topology>
    </subcellularLocation>
</comment>
<feature type="transmembrane region" description="Helical" evidence="8">
    <location>
        <begin position="188"/>
        <end position="208"/>
    </location>
</feature>
<dbReference type="AlphaFoldDB" id="A0AAN8WCR4"/>